<dbReference type="EMBL" id="GL732552">
    <property type="protein sequence ID" value="EFX79371.1"/>
    <property type="molecule type" value="Genomic_DNA"/>
</dbReference>
<dbReference type="PROSITE" id="PS50893">
    <property type="entry name" value="ABC_TRANSPORTER_2"/>
    <property type="match status" value="1"/>
</dbReference>
<dbReference type="InterPro" id="IPR013525">
    <property type="entry name" value="ABC2_TM"/>
</dbReference>
<evidence type="ECO:0000313" key="12">
    <source>
        <dbReference type="Proteomes" id="UP000000305"/>
    </source>
</evidence>
<evidence type="ECO:0000256" key="7">
    <source>
        <dbReference type="SAM" id="MobiDB-lite"/>
    </source>
</evidence>
<dbReference type="AlphaFoldDB" id="E9GMI8"/>
<dbReference type="PANTHER" id="PTHR43038:SF3">
    <property type="entry name" value="ABC TRANSPORTER G FAMILY MEMBER 20 ISOFORM X1"/>
    <property type="match status" value="1"/>
</dbReference>
<feature type="region of interest" description="Disordered" evidence="7">
    <location>
        <begin position="1"/>
        <end position="23"/>
    </location>
</feature>
<comment type="subcellular location">
    <subcellularLocation>
        <location evidence="1">Membrane</location>
        <topology evidence="1">Multi-pass membrane protein</topology>
    </subcellularLocation>
</comment>
<feature type="transmembrane region" description="Helical" evidence="8">
    <location>
        <begin position="383"/>
        <end position="405"/>
    </location>
</feature>
<dbReference type="GO" id="GO:0005886">
    <property type="term" value="C:plasma membrane"/>
    <property type="evidence" value="ECO:0000318"/>
    <property type="project" value="GO_Central"/>
</dbReference>
<dbReference type="Gene3D" id="3.40.50.300">
    <property type="entry name" value="P-loop containing nucleotide triphosphate hydrolases"/>
    <property type="match status" value="1"/>
</dbReference>
<dbReference type="GO" id="GO:0005524">
    <property type="term" value="F:ATP binding"/>
    <property type="evidence" value="ECO:0007669"/>
    <property type="project" value="UniProtKB-KW"/>
</dbReference>
<protein>
    <submittedName>
        <fullName evidence="11">ABC protein, subfamily ABCH</fullName>
    </submittedName>
</protein>
<evidence type="ECO:0000256" key="5">
    <source>
        <dbReference type="ARBA" id="ARBA00022989"/>
    </source>
</evidence>
<dbReference type="SUPFAM" id="SSF52540">
    <property type="entry name" value="P-loop containing nucleoside triphosphate hydrolases"/>
    <property type="match status" value="1"/>
</dbReference>
<dbReference type="InterPro" id="IPR027417">
    <property type="entry name" value="P-loop_NTPase"/>
</dbReference>
<feature type="transmembrane region" description="Helical" evidence="8">
    <location>
        <begin position="647"/>
        <end position="671"/>
    </location>
</feature>
<evidence type="ECO:0000256" key="8">
    <source>
        <dbReference type="SAM" id="Phobius"/>
    </source>
</evidence>
<dbReference type="GO" id="GO:0016887">
    <property type="term" value="F:ATP hydrolysis activity"/>
    <property type="evidence" value="ECO:0007669"/>
    <property type="project" value="InterPro"/>
</dbReference>
<sequence>MTRHVDFVSPQEPSQEEAFSKTSDFPPQGVLIRNASKIYGVGKKRCAVLNGIDMSVKKGTIYGLLGASGCGKTTLLSCLVGRRRLDSGEILVLGHEPGSPESGIPGPRVGYMPQELALFGHFSINETLHYFGRIYNLKTDFVTSQLEFLSKLLDLPPSHRYVGTLSGGQQRRVSFAVALFHEPELLILDEPTVGVDPLLRHSIWNHLVRQSVDHGRTVIVTTHYIEEARQANTIGLMRSGRLLAEDSPENLLRDYNLSSLEDVFLKLCMADCVNEDKAANRIPAQQQCTGGIDNVAFHPSSSELNISEKKNSQQMELNLLQRKTHEPPLSLSLADVSQTSFTNFNGTRVSKRSNRIYSKSVLPSANRLSALVRKNGLQMFRNIGMLLFIFLIPAIQVILSCLSLGGDPSFLRLAIVNDELDPSQDRICNYTTTCTYSMFSCRYLRFIDNTTVIQVPFQSVLEALDAVKRGKVWGVVHFPKNFTDELVVRRADGKFADKETILASRIAITLDSSNQQISLSLKQSLIEAFEDFSKDILAACSYEPTALGIPVTFLDSIYGKSEPSFVEFVAPGILLSAIYFIAVSLTTAVFLSERKAGLFDRSIVAGVQMSEFMIAHVVNQLVVLIGQTVFVYIFALLVFKISFHGSLALAVLITLLQGLCGMSLGLMIASLCDELTSAIQLCLGSVYINLFASGILWPTEGMSVYLRYICYAMPQTYALESLRNIFGRGWGIERPEVYGGILISFGWIFSLLGLSLVIGRIRKYAR</sequence>
<evidence type="ECO:0000259" key="9">
    <source>
        <dbReference type="PROSITE" id="PS50893"/>
    </source>
</evidence>
<proteinExistence type="predicted"/>
<reference evidence="11 12" key="1">
    <citation type="journal article" date="2011" name="Science">
        <title>The ecoresponsive genome of Daphnia pulex.</title>
        <authorList>
            <person name="Colbourne J.K."/>
            <person name="Pfrender M.E."/>
            <person name="Gilbert D."/>
            <person name="Thomas W.K."/>
            <person name="Tucker A."/>
            <person name="Oakley T.H."/>
            <person name="Tokishita S."/>
            <person name="Aerts A."/>
            <person name="Arnold G.J."/>
            <person name="Basu M.K."/>
            <person name="Bauer D.J."/>
            <person name="Caceres C.E."/>
            <person name="Carmel L."/>
            <person name="Casola C."/>
            <person name="Choi J.H."/>
            <person name="Detter J.C."/>
            <person name="Dong Q."/>
            <person name="Dusheyko S."/>
            <person name="Eads B.D."/>
            <person name="Frohlich T."/>
            <person name="Geiler-Samerotte K.A."/>
            <person name="Gerlach D."/>
            <person name="Hatcher P."/>
            <person name="Jogdeo S."/>
            <person name="Krijgsveld J."/>
            <person name="Kriventseva E.V."/>
            <person name="Kultz D."/>
            <person name="Laforsch C."/>
            <person name="Lindquist E."/>
            <person name="Lopez J."/>
            <person name="Manak J.R."/>
            <person name="Muller J."/>
            <person name="Pangilinan J."/>
            <person name="Patwardhan R.P."/>
            <person name="Pitluck S."/>
            <person name="Pritham E.J."/>
            <person name="Rechtsteiner A."/>
            <person name="Rho M."/>
            <person name="Rogozin I.B."/>
            <person name="Sakarya O."/>
            <person name="Salamov A."/>
            <person name="Schaack S."/>
            <person name="Shapiro H."/>
            <person name="Shiga Y."/>
            <person name="Skalitzky C."/>
            <person name="Smith Z."/>
            <person name="Souvorov A."/>
            <person name="Sung W."/>
            <person name="Tang Z."/>
            <person name="Tsuchiya D."/>
            <person name="Tu H."/>
            <person name="Vos H."/>
            <person name="Wang M."/>
            <person name="Wolf Y.I."/>
            <person name="Yamagata H."/>
            <person name="Yamada T."/>
            <person name="Ye Y."/>
            <person name="Shaw J.R."/>
            <person name="Andrews J."/>
            <person name="Crease T.J."/>
            <person name="Tang H."/>
            <person name="Lucas S.M."/>
            <person name="Robertson H.M."/>
            <person name="Bork P."/>
            <person name="Koonin E.V."/>
            <person name="Zdobnov E.M."/>
            <person name="Grigoriev I.V."/>
            <person name="Lynch M."/>
            <person name="Boore J.L."/>
        </authorList>
    </citation>
    <scope>NUCLEOTIDE SEQUENCE [LARGE SCALE GENOMIC DNA]</scope>
</reference>
<organism evidence="11 12">
    <name type="scientific">Daphnia pulex</name>
    <name type="common">Water flea</name>
    <dbReference type="NCBI Taxonomy" id="6669"/>
    <lineage>
        <taxon>Eukaryota</taxon>
        <taxon>Metazoa</taxon>
        <taxon>Ecdysozoa</taxon>
        <taxon>Arthropoda</taxon>
        <taxon>Crustacea</taxon>
        <taxon>Branchiopoda</taxon>
        <taxon>Diplostraca</taxon>
        <taxon>Cladocera</taxon>
        <taxon>Anomopoda</taxon>
        <taxon>Daphniidae</taxon>
        <taxon>Daphnia</taxon>
    </lineage>
</organism>
<dbReference type="Pfam" id="PF12698">
    <property type="entry name" value="ABC2_membrane_3"/>
    <property type="match status" value="1"/>
</dbReference>
<feature type="domain" description="ABC transmembrane type-2" evidence="10">
    <location>
        <begin position="535"/>
        <end position="762"/>
    </location>
</feature>
<dbReference type="OrthoDB" id="10255969at2759"/>
<dbReference type="PhylomeDB" id="E9GMI8"/>
<dbReference type="GO" id="GO:0140359">
    <property type="term" value="F:ABC-type transporter activity"/>
    <property type="evidence" value="ECO:0007669"/>
    <property type="project" value="InterPro"/>
</dbReference>
<dbReference type="InterPro" id="IPR003439">
    <property type="entry name" value="ABC_transporter-like_ATP-bd"/>
</dbReference>
<dbReference type="KEGG" id="dpx:DAPPUDRAFT_197573"/>
<dbReference type="Proteomes" id="UP000000305">
    <property type="component" value="Unassembled WGS sequence"/>
</dbReference>
<dbReference type="InterPro" id="IPR047817">
    <property type="entry name" value="ABC2_TM_bact-type"/>
</dbReference>
<keyword evidence="12" id="KW-1185">Reference proteome</keyword>
<evidence type="ECO:0000256" key="6">
    <source>
        <dbReference type="ARBA" id="ARBA00023136"/>
    </source>
</evidence>
<evidence type="ECO:0000256" key="3">
    <source>
        <dbReference type="ARBA" id="ARBA00022741"/>
    </source>
</evidence>
<dbReference type="PANTHER" id="PTHR43038">
    <property type="entry name" value="ATP-BINDING CASSETTE, SUB-FAMILY H, MEMBER 1"/>
    <property type="match status" value="1"/>
</dbReference>
<dbReference type="CDD" id="cd03230">
    <property type="entry name" value="ABC_DR_subfamily_A"/>
    <property type="match status" value="1"/>
</dbReference>
<dbReference type="PROSITE" id="PS51012">
    <property type="entry name" value="ABC_TM2"/>
    <property type="match status" value="1"/>
</dbReference>
<feature type="transmembrane region" description="Helical" evidence="8">
    <location>
        <begin position="568"/>
        <end position="591"/>
    </location>
</feature>
<dbReference type="InParanoid" id="E9GMI8"/>
<dbReference type="OMA" id="TEFIIAQ"/>
<dbReference type="FunCoup" id="E9GMI8">
    <property type="interactions" value="3"/>
</dbReference>
<dbReference type="Pfam" id="PF00005">
    <property type="entry name" value="ABC_tran"/>
    <property type="match status" value="1"/>
</dbReference>
<accession>E9GMI8</accession>
<feature type="transmembrane region" description="Helical" evidence="8">
    <location>
        <begin position="737"/>
        <end position="758"/>
    </location>
</feature>
<name>E9GMI8_DAPPU</name>
<keyword evidence="6 8" id="KW-0472">Membrane</keyword>
<dbReference type="InterPro" id="IPR003593">
    <property type="entry name" value="AAA+_ATPase"/>
</dbReference>
<dbReference type="SMART" id="SM00382">
    <property type="entry name" value="AAA"/>
    <property type="match status" value="1"/>
</dbReference>
<evidence type="ECO:0000256" key="4">
    <source>
        <dbReference type="ARBA" id="ARBA00022840"/>
    </source>
</evidence>
<evidence type="ECO:0000259" key="10">
    <source>
        <dbReference type="PROSITE" id="PS51012"/>
    </source>
</evidence>
<dbReference type="InterPro" id="IPR017871">
    <property type="entry name" value="ABC_transporter-like_CS"/>
</dbReference>
<keyword evidence="4" id="KW-0067">ATP-binding</keyword>
<dbReference type="eggNOG" id="KOG0059">
    <property type="taxonomic scope" value="Eukaryota"/>
</dbReference>
<keyword evidence="5 8" id="KW-1133">Transmembrane helix</keyword>
<keyword evidence="2 8" id="KW-0812">Transmembrane</keyword>
<feature type="domain" description="ABC transporter" evidence="9">
    <location>
        <begin position="30"/>
        <end position="264"/>
    </location>
</feature>
<evidence type="ECO:0000256" key="2">
    <source>
        <dbReference type="ARBA" id="ARBA00022692"/>
    </source>
</evidence>
<keyword evidence="3" id="KW-0547">Nucleotide-binding</keyword>
<feature type="transmembrane region" description="Helical" evidence="8">
    <location>
        <begin position="612"/>
        <end position="635"/>
    </location>
</feature>
<gene>
    <name evidence="11" type="ORF">DAPPUDRAFT_197573</name>
</gene>
<evidence type="ECO:0000313" key="11">
    <source>
        <dbReference type="EMBL" id="EFX79371.1"/>
    </source>
</evidence>
<evidence type="ECO:0000256" key="1">
    <source>
        <dbReference type="ARBA" id="ARBA00004141"/>
    </source>
</evidence>
<dbReference type="HOGENOM" id="CLU_014367_1_0_1"/>
<dbReference type="PROSITE" id="PS00211">
    <property type="entry name" value="ABC_TRANSPORTER_1"/>
    <property type="match status" value="1"/>
</dbReference>